<dbReference type="OrthoDB" id="5428055at2759"/>
<keyword evidence="1" id="KW-0812">Transmembrane</keyword>
<dbReference type="Proteomes" id="UP000770015">
    <property type="component" value="Unassembled WGS sequence"/>
</dbReference>
<reference evidence="2" key="1">
    <citation type="journal article" date="2021" name="Nat. Commun.">
        <title>Genetic determinants of endophytism in the Arabidopsis root mycobiome.</title>
        <authorList>
            <person name="Mesny F."/>
            <person name="Miyauchi S."/>
            <person name="Thiergart T."/>
            <person name="Pickel B."/>
            <person name="Atanasova L."/>
            <person name="Karlsson M."/>
            <person name="Huettel B."/>
            <person name="Barry K.W."/>
            <person name="Haridas S."/>
            <person name="Chen C."/>
            <person name="Bauer D."/>
            <person name="Andreopoulos W."/>
            <person name="Pangilinan J."/>
            <person name="LaButti K."/>
            <person name="Riley R."/>
            <person name="Lipzen A."/>
            <person name="Clum A."/>
            <person name="Drula E."/>
            <person name="Henrissat B."/>
            <person name="Kohler A."/>
            <person name="Grigoriev I.V."/>
            <person name="Martin F.M."/>
            <person name="Hacquard S."/>
        </authorList>
    </citation>
    <scope>NUCLEOTIDE SEQUENCE</scope>
    <source>
        <strain evidence="2">MPI-SDFR-AT-0117</strain>
    </source>
</reference>
<dbReference type="AlphaFoldDB" id="A0A9P8V541"/>
<dbReference type="EMBL" id="JAGSXJ010000023">
    <property type="protein sequence ID" value="KAH6676981.1"/>
    <property type="molecule type" value="Genomic_DNA"/>
</dbReference>
<protein>
    <submittedName>
        <fullName evidence="2">Uncharacterized protein</fullName>
    </submittedName>
</protein>
<gene>
    <name evidence="2" type="ORF">F5X68DRAFT_246039</name>
</gene>
<name>A0A9P8V541_9PEZI</name>
<evidence type="ECO:0000256" key="1">
    <source>
        <dbReference type="SAM" id="Phobius"/>
    </source>
</evidence>
<comment type="caution">
    <text evidence="2">The sequence shown here is derived from an EMBL/GenBank/DDBJ whole genome shotgun (WGS) entry which is preliminary data.</text>
</comment>
<keyword evidence="1" id="KW-1133">Transmembrane helix</keyword>
<proteinExistence type="predicted"/>
<keyword evidence="1" id="KW-0472">Membrane</keyword>
<accession>A0A9P8V541</accession>
<keyword evidence="3" id="KW-1185">Reference proteome</keyword>
<organism evidence="2 3">
    <name type="scientific">Plectosphaerella plurivora</name>
    <dbReference type="NCBI Taxonomy" id="936078"/>
    <lineage>
        <taxon>Eukaryota</taxon>
        <taxon>Fungi</taxon>
        <taxon>Dikarya</taxon>
        <taxon>Ascomycota</taxon>
        <taxon>Pezizomycotina</taxon>
        <taxon>Sordariomycetes</taxon>
        <taxon>Hypocreomycetidae</taxon>
        <taxon>Glomerellales</taxon>
        <taxon>Plectosphaerellaceae</taxon>
        <taxon>Plectosphaerella</taxon>
    </lineage>
</organism>
<dbReference type="Gene3D" id="1.20.58.340">
    <property type="entry name" value="Magnesium transport protein CorA, transmembrane region"/>
    <property type="match status" value="1"/>
</dbReference>
<sequence>MSTSRLITSKLNKNRRVFPVQNEEKDSSTWRYGIAEDESWTMTRFFEALGSQAPIPEKNCRVKIFQFGDVENGAHIEEAGNATELEEFISLQGRQKGTAPLDTRNASRPKQRTVYVIEDMTKHYVEVFCRKLGVHPSFFARHLIELSVIESMDELFHDDGDVFAFTIPFFEVQAAPRIMSDSGSSHTPEELFRIKSNVSRLVAFPRPHGTFDLRGTVIEIQCLTSYWSRTHNDGGWDVVILVDPPLGDELLYVNSDGGIKIREDEDENVFRPYFSPQSSKMTRDSNGEWKLSLPERHQCMFDEMSQVIRDVALRQWNEFLNHAMHCLVLIKGEPYLENTHFSSPTAQLWEPGVQEWLLGRMVKWSRRLHIEFTVVGSIMRRLGMDPTDRRSRGRLSAAESDKWRYIADKNLEYKSLYDDMAASYMQVMSLRESLASNTQARGVGRLTVMGVLFVPVSLSTGLLSMAEPFTPGQNRFWVFFVLVVPITLVLAAFVLGADRVSEYRARKAEQPDSRIDTGVCVDARRPEVDMVDSSLPK</sequence>
<evidence type="ECO:0000313" key="2">
    <source>
        <dbReference type="EMBL" id="KAH6676981.1"/>
    </source>
</evidence>
<evidence type="ECO:0000313" key="3">
    <source>
        <dbReference type="Proteomes" id="UP000770015"/>
    </source>
</evidence>
<feature type="transmembrane region" description="Helical" evidence="1">
    <location>
        <begin position="476"/>
        <end position="497"/>
    </location>
</feature>
<feature type="transmembrane region" description="Helical" evidence="1">
    <location>
        <begin position="446"/>
        <end position="464"/>
    </location>
</feature>